<dbReference type="PANTHER" id="PTHR46638:SF1">
    <property type="entry name" value="CORRINOID ADENOSYLTRANSFERASE"/>
    <property type="match status" value="1"/>
</dbReference>
<dbReference type="InterPro" id="IPR027417">
    <property type="entry name" value="P-loop_NTPase"/>
</dbReference>
<gene>
    <name evidence="1" type="ORF">A2933_01495</name>
</gene>
<dbReference type="GO" id="GO:0009236">
    <property type="term" value="P:cobalamin biosynthetic process"/>
    <property type="evidence" value="ECO:0007669"/>
    <property type="project" value="InterPro"/>
</dbReference>
<dbReference type="PIRSF" id="PIRSF015617">
    <property type="entry name" value="Adensltrnsf_CobA"/>
    <property type="match status" value="1"/>
</dbReference>
<dbReference type="Proteomes" id="UP000179381">
    <property type="component" value="Unassembled WGS sequence"/>
</dbReference>
<name>A0A1F6XCG7_9BACT</name>
<dbReference type="GO" id="GO:0005524">
    <property type="term" value="F:ATP binding"/>
    <property type="evidence" value="ECO:0007669"/>
    <property type="project" value="InterPro"/>
</dbReference>
<dbReference type="Gene3D" id="3.40.50.300">
    <property type="entry name" value="P-loop containing nucleotide triphosphate hydrolases"/>
    <property type="match status" value="1"/>
</dbReference>
<evidence type="ECO:0000313" key="1">
    <source>
        <dbReference type="EMBL" id="OGI91837.1"/>
    </source>
</evidence>
<dbReference type="EMBL" id="MFVH01000020">
    <property type="protein sequence ID" value="OGI91837.1"/>
    <property type="molecule type" value="Genomic_DNA"/>
</dbReference>
<reference evidence="1 2" key="1">
    <citation type="journal article" date="2016" name="Nat. Commun.">
        <title>Thousands of microbial genomes shed light on interconnected biogeochemical processes in an aquifer system.</title>
        <authorList>
            <person name="Anantharaman K."/>
            <person name="Brown C.T."/>
            <person name="Hug L.A."/>
            <person name="Sharon I."/>
            <person name="Castelle C.J."/>
            <person name="Probst A.J."/>
            <person name="Thomas B.C."/>
            <person name="Singh A."/>
            <person name="Wilkins M.J."/>
            <person name="Karaoz U."/>
            <person name="Brodie E.L."/>
            <person name="Williams K.H."/>
            <person name="Hubbard S.S."/>
            <person name="Banfield J.F."/>
        </authorList>
    </citation>
    <scope>NUCLEOTIDE SEQUENCE [LARGE SCALE GENOMIC DNA]</scope>
</reference>
<organism evidence="1 2">
    <name type="scientific">Candidatus Nomurabacteria bacterium RIFCSPLOWO2_01_FULL_46_18</name>
    <dbReference type="NCBI Taxonomy" id="1801783"/>
    <lineage>
        <taxon>Bacteria</taxon>
        <taxon>Candidatus Nomuraibacteriota</taxon>
    </lineage>
</organism>
<accession>A0A1F6XCG7</accession>
<keyword evidence="1" id="KW-0808">Transferase</keyword>
<sequence length="173" mass="18926">MLLAFTGNGKGKTTAALGNALRLLGAGKRALMVQFIKGPWESGEHKSVSRLEPDLKIIKTGKGFVGILGDDLPIEEHKKAAEEGFSIARKEIAGGKYHLLILDEVHNAIRLGLVPVSYVLAFLDYAKDKVEYVITTGRDAAKEIIERADLVTEMRDVKHPYQKGVKAKVGLDF</sequence>
<dbReference type="InterPro" id="IPR003724">
    <property type="entry name" value="CblAdoTrfase_CobA"/>
</dbReference>
<comment type="caution">
    <text evidence="1">The sequence shown here is derived from an EMBL/GenBank/DDBJ whole genome shotgun (WGS) entry which is preliminary data.</text>
</comment>
<dbReference type="CDD" id="cd00561">
    <property type="entry name" value="CobA_ACA"/>
    <property type="match status" value="1"/>
</dbReference>
<dbReference type="PANTHER" id="PTHR46638">
    <property type="entry name" value="CORRINOID ADENOSYLTRANSFERASE"/>
    <property type="match status" value="1"/>
</dbReference>
<evidence type="ECO:0000313" key="2">
    <source>
        <dbReference type="Proteomes" id="UP000179381"/>
    </source>
</evidence>
<dbReference type="Pfam" id="PF02572">
    <property type="entry name" value="CobA_CobO_BtuR"/>
    <property type="match status" value="1"/>
</dbReference>
<proteinExistence type="predicted"/>
<dbReference type="AlphaFoldDB" id="A0A1F6XCG7"/>
<dbReference type="SUPFAM" id="SSF52540">
    <property type="entry name" value="P-loop containing nucleoside triphosphate hydrolases"/>
    <property type="match status" value="1"/>
</dbReference>
<dbReference type="GO" id="GO:0008817">
    <property type="term" value="F:corrinoid adenosyltransferase activity"/>
    <property type="evidence" value="ECO:0007669"/>
    <property type="project" value="InterPro"/>
</dbReference>
<protein>
    <submittedName>
        <fullName evidence="1">Cob(I)yrinic acid a,c-diamide adenosyltransferase</fullName>
    </submittedName>
</protein>